<evidence type="ECO:0000256" key="1">
    <source>
        <dbReference type="SAM" id="MobiDB-lite"/>
    </source>
</evidence>
<protein>
    <submittedName>
        <fullName evidence="4">Uncharacterized protein</fullName>
    </submittedName>
</protein>
<dbReference type="SUPFAM" id="SSF159034">
    <property type="entry name" value="Mib/herc2 domain-like"/>
    <property type="match status" value="2"/>
</dbReference>
<dbReference type="InterPro" id="IPR002035">
    <property type="entry name" value="VWF_A"/>
</dbReference>
<dbReference type="Gene3D" id="2.30.30.40">
    <property type="entry name" value="SH3 Domains"/>
    <property type="match status" value="2"/>
</dbReference>
<dbReference type="PROSITE" id="PS51416">
    <property type="entry name" value="MIB_HERC2"/>
    <property type="match status" value="1"/>
</dbReference>
<name>A0AAE0T9L0_9BIVA</name>
<dbReference type="Gene3D" id="3.40.50.410">
    <property type="entry name" value="von Willebrand factor, type A domain"/>
    <property type="match status" value="1"/>
</dbReference>
<feature type="compositionally biased region" description="Basic and acidic residues" evidence="1">
    <location>
        <begin position="887"/>
        <end position="896"/>
    </location>
</feature>
<feature type="compositionally biased region" description="Polar residues" evidence="1">
    <location>
        <begin position="314"/>
        <end position="330"/>
    </location>
</feature>
<dbReference type="EMBL" id="JAEAOA010002216">
    <property type="protein sequence ID" value="KAK3606279.1"/>
    <property type="molecule type" value="Genomic_DNA"/>
</dbReference>
<gene>
    <name evidence="4" type="ORF">CHS0354_037956</name>
</gene>
<feature type="region of interest" description="Disordered" evidence="1">
    <location>
        <begin position="305"/>
        <end position="335"/>
    </location>
</feature>
<dbReference type="GO" id="GO:0046872">
    <property type="term" value="F:metal ion binding"/>
    <property type="evidence" value="ECO:0007669"/>
    <property type="project" value="InterPro"/>
</dbReference>
<evidence type="ECO:0000259" key="3">
    <source>
        <dbReference type="PROSITE" id="PS51416"/>
    </source>
</evidence>
<sequence>MSDSSYGKENCLRLTKSQIVQQLTQCQNDTYKVESTTNEILEKLDVLQAQVKLQHARHKEEFKRTTTDLERRLDIIEGQVAKRNEAVMGIAETLKMLSEKWDVQLQLMSNFISPPGNDEKQKLHLESVSSTTEDSATIHPSSASTAEHFGDAEFYLGKQDEQRFLRDIDLGNVPLIWNDRNVMTSEDLKVGDHSLPPNKLTQCDQALKGHTLTNTNEQNRRDHANIFSDQAKFPRVSDNVNNPENVRNIGHKNKNVTLSKQYLGDQLKSQFMRETSIATNLALSTQPLETRRGKNETALKTTELHINENDSRQFKTPSTELDNTASSDSYTMKPGSRRYFHSRKTMWLWEQRERRKKDLLRQQREKESHNLDFDVPEKTRNSDIWLDFLQHEIEQVKNKEVLGVHTVFCLDTSASMRQGMAWEQAAKFFRDFISGLEDTAVENGEIDDKIALVVFGRKTEIILRLTSDFSILREMFRKIKLGGPTQMFGGLVMALAAIAATHTPILNDIWMFPRIILLSDGKPSDPDLLDGPDVPRPDCQQQIRSKVLNVVQRIASARVIVHCVPVGDADMSLLKEIAEKTDGKIYTPSDGRYVGKRTINCKHAGNVLRHWNELRTNRYLYIPKRSLEQIMDPAGSDLGDPHVPGFIDIAMLPQEDRDHILSISKEAIKEGLWDGGDAEERIYFEFSNPIIDFPPVGCRVRRGPDWIYENDDGDGPGTIIGHSKCRKTVCVEWDKTQKRAKYRYNVRGPVDVVTVNEPRKLRFDQLIATGCLVKRGKDWKYGDQDGVPGSIGVVLTVIENGTVIVRWENKKQYSYRIGDKDYLEICPHEHSFDFLPSVDPSSSDPDFLTTEGRMLYDLSQPNQGLSLFSARNTNTRPRTKNKNSAPIKKETTKDAP</sequence>
<dbReference type="SUPFAM" id="SSF53300">
    <property type="entry name" value="vWA-like"/>
    <property type="match status" value="1"/>
</dbReference>
<feature type="domain" description="MIB/HERC2" evidence="3">
    <location>
        <begin position="759"/>
        <end position="831"/>
    </location>
</feature>
<reference evidence="4" key="2">
    <citation type="journal article" date="2021" name="Genome Biol. Evol.">
        <title>Developing a high-quality reference genome for a parasitic bivalve with doubly uniparental inheritance (Bivalvia: Unionida).</title>
        <authorList>
            <person name="Smith C.H."/>
        </authorList>
    </citation>
    <scope>NUCLEOTIDE SEQUENCE</scope>
    <source>
        <strain evidence="4">CHS0354</strain>
        <tissue evidence="4">Mantle</tissue>
    </source>
</reference>
<evidence type="ECO:0000313" key="5">
    <source>
        <dbReference type="Proteomes" id="UP001195483"/>
    </source>
</evidence>
<keyword evidence="5" id="KW-1185">Reference proteome</keyword>
<dbReference type="InterPro" id="IPR037252">
    <property type="entry name" value="Mib_Herc2_sf"/>
</dbReference>
<reference evidence="4" key="1">
    <citation type="journal article" date="2021" name="Genome Biol. Evol.">
        <title>A High-Quality Reference Genome for a Parasitic Bivalve with Doubly Uniparental Inheritance (Bivalvia: Unionida).</title>
        <authorList>
            <person name="Smith C.H."/>
        </authorList>
    </citation>
    <scope>NUCLEOTIDE SEQUENCE</scope>
    <source>
        <strain evidence="4">CHS0354</strain>
    </source>
</reference>
<feature type="domain" description="VWFA" evidence="2">
    <location>
        <begin position="405"/>
        <end position="590"/>
    </location>
</feature>
<dbReference type="SMART" id="SM00327">
    <property type="entry name" value="VWA"/>
    <property type="match status" value="1"/>
</dbReference>
<dbReference type="GO" id="GO:0016567">
    <property type="term" value="P:protein ubiquitination"/>
    <property type="evidence" value="ECO:0007669"/>
    <property type="project" value="InterPro"/>
</dbReference>
<dbReference type="PROSITE" id="PS50234">
    <property type="entry name" value="VWFA"/>
    <property type="match status" value="1"/>
</dbReference>
<organism evidence="4 5">
    <name type="scientific">Potamilus streckersoni</name>
    <dbReference type="NCBI Taxonomy" id="2493646"/>
    <lineage>
        <taxon>Eukaryota</taxon>
        <taxon>Metazoa</taxon>
        <taxon>Spiralia</taxon>
        <taxon>Lophotrochozoa</taxon>
        <taxon>Mollusca</taxon>
        <taxon>Bivalvia</taxon>
        <taxon>Autobranchia</taxon>
        <taxon>Heteroconchia</taxon>
        <taxon>Palaeoheterodonta</taxon>
        <taxon>Unionida</taxon>
        <taxon>Unionoidea</taxon>
        <taxon>Unionidae</taxon>
        <taxon>Ambleminae</taxon>
        <taxon>Lampsilini</taxon>
        <taxon>Potamilus</taxon>
    </lineage>
</organism>
<evidence type="ECO:0000259" key="2">
    <source>
        <dbReference type="PROSITE" id="PS50234"/>
    </source>
</evidence>
<dbReference type="Proteomes" id="UP001195483">
    <property type="component" value="Unassembled WGS sequence"/>
</dbReference>
<reference evidence="4" key="3">
    <citation type="submission" date="2023-05" db="EMBL/GenBank/DDBJ databases">
        <authorList>
            <person name="Smith C.H."/>
        </authorList>
    </citation>
    <scope>NUCLEOTIDE SEQUENCE</scope>
    <source>
        <strain evidence="4">CHS0354</strain>
        <tissue evidence="4">Mantle</tissue>
    </source>
</reference>
<dbReference type="InterPro" id="IPR036465">
    <property type="entry name" value="vWFA_dom_sf"/>
</dbReference>
<accession>A0AAE0T9L0</accession>
<dbReference type="Pfam" id="PF06701">
    <property type="entry name" value="MIB_HERC2"/>
    <property type="match status" value="2"/>
</dbReference>
<evidence type="ECO:0000313" key="4">
    <source>
        <dbReference type="EMBL" id="KAK3606279.1"/>
    </source>
</evidence>
<dbReference type="Pfam" id="PF13519">
    <property type="entry name" value="VWA_2"/>
    <property type="match status" value="1"/>
</dbReference>
<proteinExistence type="predicted"/>
<feature type="region of interest" description="Disordered" evidence="1">
    <location>
        <begin position="867"/>
        <end position="896"/>
    </location>
</feature>
<dbReference type="GO" id="GO:0004842">
    <property type="term" value="F:ubiquitin-protein transferase activity"/>
    <property type="evidence" value="ECO:0007669"/>
    <property type="project" value="InterPro"/>
</dbReference>
<dbReference type="AlphaFoldDB" id="A0AAE0T9L0"/>
<dbReference type="CDD" id="cd00198">
    <property type="entry name" value="vWFA"/>
    <property type="match status" value="1"/>
</dbReference>
<comment type="caution">
    <text evidence="4">The sequence shown here is derived from an EMBL/GenBank/DDBJ whole genome shotgun (WGS) entry which is preliminary data.</text>
</comment>
<dbReference type="InterPro" id="IPR010606">
    <property type="entry name" value="Mib_Herc2"/>
</dbReference>